<reference evidence="1 2" key="1">
    <citation type="submission" date="2013-01" db="EMBL/GenBank/DDBJ databases">
        <authorList>
            <person name="Harkins D.M."/>
            <person name="Durkin A.S."/>
            <person name="Brinkac L.M."/>
            <person name="Haft D.H."/>
            <person name="Selengut J.D."/>
            <person name="Sanka R."/>
            <person name="DePew J."/>
            <person name="Purushe J."/>
            <person name="Matthias M.A."/>
            <person name="Vinetz J.M."/>
            <person name="Sutton G.G."/>
            <person name="Nierman W.C."/>
            <person name="Fouts D.E."/>
        </authorList>
    </citation>
    <scope>NUCLEOTIDE SEQUENCE [LARGE SCALE GENOMIC DNA]</scope>
    <source>
        <strain evidence="1 2">CBC1416</strain>
    </source>
</reference>
<evidence type="ECO:0000313" key="2">
    <source>
        <dbReference type="Proteomes" id="UP000012149"/>
    </source>
</evidence>
<proteinExistence type="predicted"/>
<dbReference type="EMBL" id="AKWE02000021">
    <property type="protein sequence ID" value="EMO59679.1"/>
    <property type="molecule type" value="Genomic_DNA"/>
</dbReference>
<protein>
    <submittedName>
        <fullName evidence="1">Uncharacterized protein</fullName>
    </submittedName>
</protein>
<name>M6W364_9LEPT</name>
<evidence type="ECO:0000313" key="1">
    <source>
        <dbReference type="EMBL" id="EMO59679.1"/>
    </source>
</evidence>
<comment type="caution">
    <text evidence="1">The sequence shown here is derived from an EMBL/GenBank/DDBJ whole genome shotgun (WGS) entry which is preliminary data.</text>
</comment>
<gene>
    <name evidence="1" type="ORF">LEP1GSC161_3070</name>
</gene>
<dbReference type="Proteomes" id="UP000012149">
    <property type="component" value="Unassembled WGS sequence"/>
</dbReference>
<accession>M6W364</accession>
<sequence length="108" mass="12395">MQKTRVPKNGNENKSFSSIVIQSKLAANISNPSKTRESTHINDTKPIRKKYLCSRNNDFTIKNKIIVGRKEIKNKTPKYLRKKKKIQKHGIVILLGELHKNSQNRGDA</sequence>
<dbReference type="AlphaFoldDB" id="M6W364"/>
<organism evidence="1 2">
    <name type="scientific">Leptospira santarosai str. CBC1416</name>
    <dbReference type="NCBI Taxonomy" id="1193059"/>
    <lineage>
        <taxon>Bacteria</taxon>
        <taxon>Pseudomonadati</taxon>
        <taxon>Spirochaetota</taxon>
        <taxon>Spirochaetia</taxon>
        <taxon>Leptospirales</taxon>
        <taxon>Leptospiraceae</taxon>
        <taxon>Leptospira</taxon>
    </lineage>
</organism>